<reference evidence="12 13" key="1">
    <citation type="journal article" date="2013" name="Genome Announc.">
        <title>Draft genome sequences for three mercury-methylating, sulfate-reducing bacteria.</title>
        <authorList>
            <person name="Brown S.D."/>
            <person name="Hurt R.A.Jr."/>
            <person name="Gilmour C.C."/>
            <person name="Elias D.A."/>
        </authorList>
    </citation>
    <scope>NUCLEOTIDE SEQUENCE [LARGE SCALE GENOMIC DNA]</scope>
    <source>
        <strain evidence="12 13">DSM 2059</strain>
    </source>
</reference>
<evidence type="ECO:0000256" key="1">
    <source>
        <dbReference type="ARBA" id="ARBA00009684"/>
    </source>
</evidence>
<proteinExistence type="inferred from homology"/>
<dbReference type="PATRIC" id="fig|1121405.3.peg.3921"/>
<feature type="domain" description="GHMP kinase N-terminal" evidence="10">
    <location>
        <begin position="74"/>
        <end position="151"/>
    </location>
</feature>
<evidence type="ECO:0000256" key="8">
    <source>
        <dbReference type="ARBA" id="ARBA00032554"/>
    </source>
</evidence>
<keyword evidence="5 9" id="KW-0547">Nucleotide-binding</keyword>
<dbReference type="InterPro" id="IPR036554">
    <property type="entry name" value="GHMP_kinase_C_sf"/>
</dbReference>
<dbReference type="Gene3D" id="3.30.230.10">
    <property type="match status" value="1"/>
</dbReference>
<feature type="active site" evidence="9">
    <location>
        <position position="144"/>
    </location>
</feature>
<evidence type="ECO:0000259" key="11">
    <source>
        <dbReference type="Pfam" id="PF08544"/>
    </source>
</evidence>
<dbReference type="eggNOG" id="COG1947">
    <property type="taxonomic scope" value="Bacteria"/>
</dbReference>
<keyword evidence="4 9" id="KW-0808">Transferase</keyword>
<dbReference type="UniPathway" id="UPA00056">
    <property type="reaction ID" value="UER00094"/>
</dbReference>
<evidence type="ECO:0000256" key="2">
    <source>
        <dbReference type="ARBA" id="ARBA00012052"/>
    </source>
</evidence>
<dbReference type="Pfam" id="PF08544">
    <property type="entry name" value="GHMP_kinases_C"/>
    <property type="match status" value="1"/>
</dbReference>
<name>S7TAL8_DESML</name>
<dbReference type="EMBL" id="ATHJ01000119">
    <property type="protein sequence ID" value="EPR34172.1"/>
    <property type="molecule type" value="Genomic_DNA"/>
</dbReference>
<feature type="domain" description="GHMP kinase C-terminal" evidence="11">
    <location>
        <begin position="221"/>
        <end position="271"/>
    </location>
</feature>
<evidence type="ECO:0000259" key="10">
    <source>
        <dbReference type="Pfam" id="PF00288"/>
    </source>
</evidence>
<feature type="active site" evidence="9">
    <location>
        <position position="19"/>
    </location>
</feature>
<evidence type="ECO:0000256" key="5">
    <source>
        <dbReference type="ARBA" id="ARBA00022741"/>
    </source>
</evidence>
<feature type="binding site" evidence="9">
    <location>
        <begin position="102"/>
        <end position="112"/>
    </location>
    <ligand>
        <name>ATP</name>
        <dbReference type="ChEBI" id="CHEBI:30616"/>
    </ligand>
</feature>
<dbReference type="PANTHER" id="PTHR43527:SF2">
    <property type="entry name" value="4-DIPHOSPHOCYTIDYL-2-C-METHYL-D-ERYTHRITOL KINASE, CHLOROPLASTIC"/>
    <property type="match status" value="1"/>
</dbReference>
<organism evidence="12 13">
    <name type="scientific">Desulfococcus multivorans DSM 2059</name>
    <dbReference type="NCBI Taxonomy" id="1121405"/>
    <lineage>
        <taxon>Bacteria</taxon>
        <taxon>Pseudomonadati</taxon>
        <taxon>Thermodesulfobacteriota</taxon>
        <taxon>Desulfobacteria</taxon>
        <taxon>Desulfobacterales</taxon>
        <taxon>Desulfococcaceae</taxon>
        <taxon>Desulfococcus</taxon>
    </lineage>
</organism>
<dbReference type="Gene3D" id="3.30.70.890">
    <property type="entry name" value="GHMP kinase, C-terminal domain"/>
    <property type="match status" value="1"/>
</dbReference>
<dbReference type="NCBIfam" id="TIGR00154">
    <property type="entry name" value="ispE"/>
    <property type="match status" value="1"/>
</dbReference>
<evidence type="ECO:0000313" key="13">
    <source>
        <dbReference type="Proteomes" id="UP000014977"/>
    </source>
</evidence>
<keyword evidence="6 9" id="KW-0418">Kinase</keyword>
<comment type="pathway">
    <text evidence="9">Isoprenoid biosynthesis; isopentenyl diphosphate biosynthesis via DXP pathway; isopentenyl diphosphate from 1-deoxy-D-xylulose 5-phosphate: step 3/6.</text>
</comment>
<dbReference type="PIRSF" id="PIRSF010376">
    <property type="entry name" value="IspE"/>
    <property type="match status" value="1"/>
</dbReference>
<evidence type="ECO:0000256" key="6">
    <source>
        <dbReference type="ARBA" id="ARBA00022777"/>
    </source>
</evidence>
<dbReference type="InterPro" id="IPR020568">
    <property type="entry name" value="Ribosomal_Su5_D2-typ_SF"/>
</dbReference>
<dbReference type="GO" id="GO:0005524">
    <property type="term" value="F:ATP binding"/>
    <property type="evidence" value="ECO:0007669"/>
    <property type="project" value="UniProtKB-UniRule"/>
</dbReference>
<dbReference type="Proteomes" id="UP000014977">
    <property type="component" value="Unassembled WGS sequence"/>
</dbReference>
<dbReference type="PANTHER" id="PTHR43527">
    <property type="entry name" value="4-DIPHOSPHOCYTIDYL-2-C-METHYL-D-ERYTHRITOL KINASE, CHLOROPLASTIC"/>
    <property type="match status" value="1"/>
</dbReference>
<protein>
    <recommendedName>
        <fullName evidence="3 9">4-diphosphocytidyl-2-C-methyl-D-erythritol kinase</fullName>
        <shortName evidence="9">CMK</shortName>
        <ecNumber evidence="2 9">2.7.1.148</ecNumber>
    </recommendedName>
    <alternativeName>
        <fullName evidence="8 9">4-(cytidine-5'-diphospho)-2-C-methyl-D-erythritol kinase</fullName>
    </alternativeName>
</protein>
<keyword evidence="13" id="KW-1185">Reference proteome</keyword>
<dbReference type="SUPFAM" id="SSF54211">
    <property type="entry name" value="Ribosomal protein S5 domain 2-like"/>
    <property type="match status" value="1"/>
</dbReference>
<evidence type="ECO:0000256" key="7">
    <source>
        <dbReference type="ARBA" id="ARBA00022840"/>
    </source>
</evidence>
<dbReference type="AlphaFoldDB" id="S7TAL8"/>
<comment type="similarity">
    <text evidence="1 9">Belongs to the GHMP kinase family. IspE subfamily.</text>
</comment>
<dbReference type="NCBIfam" id="NF011202">
    <property type="entry name" value="PRK14608.1"/>
    <property type="match status" value="1"/>
</dbReference>
<dbReference type="SUPFAM" id="SSF55060">
    <property type="entry name" value="GHMP Kinase, C-terminal domain"/>
    <property type="match status" value="1"/>
</dbReference>
<dbReference type="Pfam" id="PF00288">
    <property type="entry name" value="GHMP_kinases_N"/>
    <property type="match status" value="1"/>
</dbReference>
<dbReference type="GO" id="GO:0019288">
    <property type="term" value="P:isopentenyl diphosphate biosynthetic process, methylerythritol 4-phosphate pathway"/>
    <property type="evidence" value="ECO:0007669"/>
    <property type="project" value="UniProtKB-UniRule"/>
</dbReference>
<dbReference type="GO" id="GO:0016114">
    <property type="term" value="P:terpenoid biosynthetic process"/>
    <property type="evidence" value="ECO:0007669"/>
    <property type="project" value="UniProtKB-UniRule"/>
</dbReference>
<keyword evidence="9" id="KW-0414">Isoprene biosynthesis</keyword>
<dbReference type="STRING" id="897.B2D07_13755"/>
<evidence type="ECO:0000256" key="3">
    <source>
        <dbReference type="ARBA" id="ARBA00017473"/>
    </source>
</evidence>
<dbReference type="HAMAP" id="MF_00061">
    <property type="entry name" value="IspE"/>
    <property type="match status" value="1"/>
</dbReference>
<sequence length="295" mass="32214">MKFRSQPLAEEIRILAPAKINLFLHVTGRRPDGYHELYSLMCPVTLFDTLVLRVQKRGIQLTCHHPGIPSDETNLAWRAAACFLDNLKTREGVHISIEKRIPVAAGLGGGSSDAAAVLNALNRHYGRPFSSGELMEMGLSLGADVPFFILGRPAIAEGVGERLTICEGLRRFFLVLAAFPFGVSTADVYKNLNLGLTNCKKANTSFALENGQDFDILRYLCNDLETVTIRRFPEIEATKTALMNHGSVGALMSGSGPTVFGLFETAGKRDSAMHLLSTSTKWTLYAAELLVQTKG</sequence>
<dbReference type="InterPro" id="IPR014721">
    <property type="entry name" value="Ribsml_uS5_D2-typ_fold_subgr"/>
</dbReference>
<evidence type="ECO:0000313" key="12">
    <source>
        <dbReference type="EMBL" id="EPR34172.1"/>
    </source>
</evidence>
<evidence type="ECO:0000256" key="9">
    <source>
        <dbReference type="HAMAP-Rule" id="MF_00061"/>
    </source>
</evidence>
<dbReference type="InterPro" id="IPR006204">
    <property type="entry name" value="GHMP_kinase_N_dom"/>
</dbReference>
<dbReference type="OrthoDB" id="9809438at2"/>
<comment type="catalytic activity">
    <reaction evidence="9">
        <text>4-CDP-2-C-methyl-D-erythritol + ATP = 4-CDP-2-C-methyl-D-erythritol 2-phosphate + ADP + H(+)</text>
        <dbReference type="Rhea" id="RHEA:18437"/>
        <dbReference type="ChEBI" id="CHEBI:15378"/>
        <dbReference type="ChEBI" id="CHEBI:30616"/>
        <dbReference type="ChEBI" id="CHEBI:57823"/>
        <dbReference type="ChEBI" id="CHEBI:57919"/>
        <dbReference type="ChEBI" id="CHEBI:456216"/>
        <dbReference type="EC" id="2.7.1.148"/>
    </reaction>
</comment>
<keyword evidence="7 9" id="KW-0067">ATP-binding</keyword>
<dbReference type="EC" id="2.7.1.148" evidence="2 9"/>
<gene>
    <name evidence="9" type="primary">ispE</name>
    <name evidence="12" type="ORF">dsmv_3384</name>
</gene>
<comment type="function">
    <text evidence="9">Catalyzes the phosphorylation of the position 2 hydroxy group of 4-diphosphocytidyl-2C-methyl-D-erythritol.</text>
</comment>
<dbReference type="GO" id="GO:0050515">
    <property type="term" value="F:4-(cytidine 5'-diphospho)-2-C-methyl-D-erythritol kinase activity"/>
    <property type="evidence" value="ECO:0007669"/>
    <property type="project" value="UniProtKB-UniRule"/>
</dbReference>
<dbReference type="InterPro" id="IPR013750">
    <property type="entry name" value="GHMP_kinase_C_dom"/>
</dbReference>
<comment type="caution">
    <text evidence="12">The sequence shown here is derived from an EMBL/GenBank/DDBJ whole genome shotgun (WGS) entry which is preliminary data.</text>
</comment>
<evidence type="ECO:0000256" key="4">
    <source>
        <dbReference type="ARBA" id="ARBA00022679"/>
    </source>
</evidence>
<dbReference type="InterPro" id="IPR004424">
    <property type="entry name" value="IspE"/>
</dbReference>
<dbReference type="RefSeq" id="WP_020878517.1">
    <property type="nucleotide sequence ID" value="NZ_ATHJ01000119.1"/>
</dbReference>
<accession>S7TAL8</accession>